<evidence type="ECO:0000313" key="3">
    <source>
        <dbReference type="EMBL" id="MFC3230646.1"/>
    </source>
</evidence>
<reference evidence="4" key="1">
    <citation type="journal article" date="2019" name="Int. J. Syst. Evol. Microbiol.">
        <title>The Global Catalogue of Microorganisms (GCM) 10K type strain sequencing project: providing services to taxonomists for standard genome sequencing and annotation.</title>
        <authorList>
            <consortium name="The Broad Institute Genomics Platform"/>
            <consortium name="The Broad Institute Genome Sequencing Center for Infectious Disease"/>
            <person name="Wu L."/>
            <person name="Ma J."/>
        </authorList>
    </citation>
    <scope>NUCLEOTIDE SEQUENCE [LARGE SCALE GENOMIC DNA]</scope>
    <source>
        <strain evidence="4">KCTC 42964</strain>
    </source>
</reference>
<evidence type="ECO:0000259" key="1">
    <source>
        <dbReference type="Pfam" id="PF00501"/>
    </source>
</evidence>
<evidence type="ECO:0000313" key="4">
    <source>
        <dbReference type="Proteomes" id="UP001595528"/>
    </source>
</evidence>
<feature type="domain" description="AMP-dependent synthetase/ligase" evidence="1">
    <location>
        <begin position="31"/>
        <end position="397"/>
    </location>
</feature>
<dbReference type="EMBL" id="JBHRTR010000048">
    <property type="protein sequence ID" value="MFC3230646.1"/>
    <property type="molecule type" value="Genomic_DNA"/>
</dbReference>
<comment type="caution">
    <text evidence="3">The sequence shown here is derived from an EMBL/GenBank/DDBJ whole genome shotgun (WGS) entry which is preliminary data.</text>
</comment>
<keyword evidence="4" id="KW-1185">Reference proteome</keyword>
<protein>
    <submittedName>
        <fullName evidence="3">AMP-binding protein</fullName>
    </submittedName>
</protein>
<dbReference type="PANTHER" id="PTHR43767">
    <property type="entry name" value="LONG-CHAIN-FATTY-ACID--COA LIGASE"/>
    <property type="match status" value="1"/>
</dbReference>
<dbReference type="InterPro" id="IPR045851">
    <property type="entry name" value="AMP-bd_C_sf"/>
</dbReference>
<dbReference type="InterPro" id="IPR020845">
    <property type="entry name" value="AMP-binding_CS"/>
</dbReference>
<sequence length="532" mass="55515">MAAEPSASADQSVVEGEARDFAPHILTADLEQAAQLCPDRAAFRMAGADFSYAALHDAAGRLAGGLAALGVGPGDRIATLMPNHPLFLVALHAAWRRGAAMSGLNPLYGQPLLQRQLAEVTPKVLLTLDEPELLAKARAVAPEGAAVLAATPSGAELLPGAAGTGGLAAHMAGPAPASEPLTVDDLALLQFTGGTTGVPKAAELTHRNISINNQQLGARLPRFGFGCEDFLALPPFSHIIGSSIILCLGVKLAATLHPVARFVPEEAVRLMVAQRISFLSGVPPMFMAIARLPAAQGADWSALKYCMTGGAAIPASVIAEFEGVTGAPLLTAYGLSETAPGAVLALEGEKAPEGGTGRPLPETKVEIRDIADPGRIVPRGSRGEICISGPQVTRGYFGRPEESAHALGQGFLRTGDIGVIDAEGFIWVVDRLKDIIIASGYNIYPALVEEALYRHPDIVEAAVVGAPDEYRGETVKAVVVLAEGKTLALEDLQAFLKDSLSPMEMPKQLEVRSELPRSPAGKILRRALKAEG</sequence>
<dbReference type="Proteomes" id="UP001595528">
    <property type="component" value="Unassembled WGS sequence"/>
</dbReference>
<dbReference type="SUPFAM" id="SSF56801">
    <property type="entry name" value="Acetyl-CoA synthetase-like"/>
    <property type="match status" value="1"/>
</dbReference>
<organism evidence="3 4">
    <name type="scientific">Marinibaculum pumilum</name>
    <dbReference type="NCBI Taxonomy" id="1766165"/>
    <lineage>
        <taxon>Bacteria</taxon>
        <taxon>Pseudomonadati</taxon>
        <taxon>Pseudomonadota</taxon>
        <taxon>Alphaproteobacteria</taxon>
        <taxon>Rhodospirillales</taxon>
        <taxon>Rhodospirillaceae</taxon>
        <taxon>Marinibaculum</taxon>
    </lineage>
</organism>
<dbReference type="Pfam" id="PF13193">
    <property type="entry name" value="AMP-binding_C"/>
    <property type="match status" value="1"/>
</dbReference>
<name>A0ABV7L8B1_9PROT</name>
<dbReference type="InterPro" id="IPR000873">
    <property type="entry name" value="AMP-dep_synth/lig_dom"/>
</dbReference>
<dbReference type="InterPro" id="IPR050237">
    <property type="entry name" value="ATP-dep_AMP-bd_enzyme"/>
</dbReference>
<dbReference type="Pfam" id="PF00501">
    <property type="entry name" value="AMP-binding"/>
    <property type="match status" value="1"/>
</dbReference>
<feature type="domain" description="AMP-binding enzyme C-terminal" evidence="2">
    <location>
        <begin position="448"/>
        <end position="522"/>
    </location>
</feature>
<dbReference type="PANTHER" id="PTHR43767:SF1">
    <property type="entry name" value="NONRIBOSOMAL PEPTIDE SYNTHASE PES1 (EUROFUNG)-RELATED"/>
    <property type="match status" value="1"/>
</dbReference>
<accession>A0ABV7L8B1</accession>
<dbReference type="RefSeq" id="WP_379906008.1">
    <property type="nucleotide sequence ID" value="NZ_JBHRTR010000048.1"/>
</dbReference>
<dbReference type="PROSITE" id="PS00455">
    <property type="entry name" value="AMP_BINDING"/>
    <property type="match status" value="1"/>
</dbReference>
<evidence type="ECO:0000259" key="2">
    <source>
        <dbReference type="Pfam" id="PF13193"/>
    </source>
</evidence>
<dbReference type="InterPro" id="IPR025110">
    <property type="entry name" value="AMP-bd_C"/>
</dbReference>
<dbReference type="Gene3D" id="3.30.300.30">
    <property type="match status" value="1"/>
</dbReference>
<dbReference type="Gene3D" id="3.40.50.12780">
    <property type="entry name" value="N-terminal domain of ligase-like"/>
    <property type="match status" value="1"/>
</dbReference>
<dbReference type="InterPro" id="IPR042099">
    <property type="entry name" value="ANL_N_sf"/>
</dbReference>
<gene>
    <name evidence="3" type="ORF">ACFOGJ_25585</name>
</gene>
<proteinExistence type="predicted"/>